<reference evidence="3" key="2">
    <citation type="submission" date="2017-12" db="EMBL/GenBank/DDBJ databases">
        <title>Genome sequence of the Bar-tailed Godwit (Limosa lapponica baueri).</title>
        <authorList>
            <person name="Lima N.C.B."/>
            <person name="Parody-Merino A.M."/>
            <person name="Battley P.F."/>
            <person name="Fidler A.E."/>
            <person name="Prosdocimi F."/>
        </authorList>
    </citation>
    <scope>NUCLEOTIDE SEQUENCE [LARGE SCALE GENOMIC DNA]</scope>
</reference>
<keyword evidence="1" id="KW-0812">Transmembrane</keyword>
<accession>A0A2I0SYU4</accession>
<dbReference type="Proteomes" id="UP000233556">
    <property type="component" value="Unassembled WGS sequence"/>
</dbReference>
<dbReference type="PROSITE" id="PS51257">
    <property type="entry name" value="PROKAR_LIPOPROTEIN"/>
    <property type="match status" value="1"/>
</dbReference>
<feature type="transmembrane region" description="Helical" evidence="1">
    <location>
        <begin position="28"/>
        <end position="45"/>
    </location>
</feature>
<evidence type="ECO:0000313" key="2">
    <source>
        <dbReference type="EMBL" id="PKU26711.1"/>
    </source>
</evidence>
<name>A0A2I0SYU4_LIMLA</name>
<dbReference type="AlphaFoldDB" id="A0A2I0SYU4"/>
<proteinExistence type="predicted"/>
<keyword evidence="1" id="KW-0472">Membrane</keyword>
<protein>
    <submittedName>
        <fullName evidence="2">Uncharacterized protein</fullName>
    </submittedName>
</protein>
<evidence type="ECO:0000256" key="1">
    <source>
        <dbReference type="SAM" id="Phobius"/>
    </source>
</evidence>
<keyword evidence="3" id="KW-1185">Reference proteome</keyword>
<gene>
    <name evidence="2" type="ORF">llap_22989</name>
</gene>
<evidence type="ECO:0000313" key="3">
    <source>
        <dbReference type="Proteomes" id="UP000233556"/>
    </source>
</evidence>
<dbReference type="EMBL" id="KZ537946">
    <property type="protein sequence ID" value="PKU26711.1"/>
    <property type="molecule type" value="Genomic_DNA"/>
</dbReference>
<keyword evidence="1" id="KW-1133">Transmembrane helix</keyword>
<sequence length="111" mass="11560">MKQALIGTVISLLLSACLYFGQGSLHRFAFYVAAATNVLCWLLIFAGGIKGQGAANLLARPWLSIPTGALHVAALALTDHPALAASSLLVQMACYALAYQAVRSAEQGGDL</sequence>
<reference evidence="3" key="1">
    <citation type="submission" date="2017-11" db="EMBL/GenBank/DDBJ databases">
        <authorList>
            <person name="Lima N.C."/>
            <person name="Parody-Merino A.M."/>
            <person name="Battley P.F."/>
            <person name="Fidler A.E."/>
            <person name="Prosdocimi F."/>
        </authorList>
    </citation>
    <scope>NUCLEOTIDE SEQUENCE [LARGE SCALE GENOMIC DNA]</scope>
</reference>
<organism evidence="2 3">
    <name type="scientific">Limosa lapponica baueri</name>
    <dbReference type="NCBI Taxonomy" id="1758121"/>
    <lineage>
        <taxon>Eukaryota</taxon>
        <taxon>Metazoa</taxon>
        <taxon>Chordata</taxon>
        <taxon>Craniata</taxon>
        <taxon>Vertebrata</taxon>
        <taxon>Euteleostomi</taxon>
        <taxon>Archelosauria</taxon>
        <taxon>Archosauria</taxon>
        <taxon>Dinosauria</taxon>
        <taxon>Saurischia</taxon>
        <taxon>Theropoda</taxon>
        <taxon>Coelurosauria</taxon>
        <taxon>Aves</taxon>
        <taxon>Neognathae</taxon>
        <taxon>Neoaves</taxon>
        <taxon>Charadriiformes</taxon>
        <taxon>Scolopacidae</taxon>
        <taxon>Limosa</taxon>
    </lineage>
</organism>